<sequence length="418" mass="46321">MTAFLPTMSGVNDEKGRGSGRGRYVKVGSFRGRGMTKICLGEVARFINGAAFKPTDWEESGLPIIRIQNLTGTGERFNYTTRQVKPDLIVESGDLLISWSATLDVYRWNGSRGVLNQHIFKVLPASNVDPEYLFYALKSVISELSAKTHGSTMKHVVRGDFESTRVLMPELDEQRRIVDILSRAEGIVRLRREAQKKAAEIIPALFIDMFGDPATNPKGWPMQSLGQLSTFMSGGTPSKARKDFWQGNLPWVSPKDMKKSYLDDAIDHINEKTLAETSIKLVPIGSVLIVVRGMILIHTVPIACSSVPLTINQDMKALVPVPSLHGSYLLWILKVLQPHLLNMVSTAAHGTRKLETSRLEGMMVQLPPLKEQLVFSDRVAEIQSIQYQQSAATQKAEATFNALLGRAFQGELLASETT</sequence>
<dbReference type="CDD" id="cd17249">
    <property type="entry name" value="RMtype1_S_EcoR124I-TRD2-CR2_like"/>
    <property type="match status" value="1"/>
</dbReference>
<dbReference type="SUPFAM" id="SSF116734">
    <property type="entry name" value="DNA methylase specificity domain"/>
    <property type="match status" value="2"/>
</dbReference>
<reference evidence="5 6" key="1">
    <citation type="journal article" date="2018" name="Aquat. Microb. Ecol.">
        <title>Gammaproteobacterial methanotrophs dominate.</title>
        <authorList>
            <person name="Rissanen A.J."/>
            <person name="Saarenheimo J."/>
            <person name="Tiirola M."/>
            <person name="Peura S."/>
            <person name="Aalto S.L."/>
            <person name="Karvinen A."/>
            <person name="Nykanen H."/>
        </authorList>
    </citation>
    <scope>NUCLEOTIDE SEQUENCE [LARGE SCALE GENOMIC DNA]</scope>
    <source>
        <strain evidence="5">AMbin10</strain>
    </source>
</reference>
<protein>
    <recommendedName>
        <fullName evidence="4">Type I restriction modification DNA specificity domain-containing protein</fullName>
    </recommendedName>
</protein>
<organism evidence="5 6">
    <name type="scientific">Candidatus Methylumidiphilus alinenensis</name>
    <dbReference type="NCBI Taxonomy" id="2202197"/>
    <lineage>
        <taxon>Bacteria</taxon>
        <taxon>Pseudomonadati</taxon>
        <taxon>Pseudomonadota</taxon>
        <taxon>Gammaproteobacteria</taxon>
        <taxon>Methylococcales</taxon>
        <taxon>Candidatus Methylumidiphilus</taxon>
    </lineage>
</organism>
<dbReference type="PANTHER" id="PTHR30408">
    <property type="entry name" value="TYPE-1 RESTRICTION ENZYME ECOKI SPECIFICITY PROTEIN"/>
    <property type="match status" value="1"/>
</dbReference>
<evidence type="ECO:0000256" key="1">
    <source>
        <dbReference type="ARBA" id="ARBA00010923"/>
    </source>
</evidence>
<dbReference type="Pfam" id="PF01420">
    <property type="entry name" value="Methylase_S"/>
    <property type="match status" value="2"/>
</dbReference>
<accession>A0A2W4QWN2</accession>
<dbReference type="InterPro" id="IPR052021">
    <property type="entry name" value="Type-I_RS_S_subunit"/>
</dbReference>
<dbReference type="InterPro" id="IPR000055">
    <property type="entry name" value="Restrct_endonuc_typeI_TRD"/>
</dbReference>
<evidence type="ECO:0000256" key="3">
    <source>
        <dbReference type="ARBA" id="ARBA00023125"/>
    </source>
</evidence>
<dbReference type="PANTHER" id="PTHR30408:SF12">
    <property type="entry name" value="TYPE I RESTRICTION ENZYME MJAVIII SPECIFICITY SUBUNIT"/>
    <property type="match status" value="1"/>
</dbReference>
<dbReference type="GO" id="GO:0009307">
    <property type="term" value="P:DNA restriction-modification system"/>
    <property type="evidence" value="ECO:0007669"/>
    <property type="project" value="UniProtKB-KW"/>
</dbReference>
<keyword evidence="2" id="KW-0680">Restriction system</keyword>
<dbReference type="AlphaFoldDB" id="A0A2W4QWN2"/>
<dbReference type="Proteomes" id="UP000249396">
    <property type="component" value="Unassembled WGS sequence"/>
</dbReference>
<comment type="caution">
    <text evidence="5">The sequence shown here is derived from an EMBL/GenBank/DDBJ whole genome shotgun (WGS) entry which is preliminary data.</text>
</comment>
<gene>
    <name evidence="5" type="ORF">DM484_18280</name>
</gene>
<feature type="domain" description="Type I restriction modification DNA specificity" evidence="4">
    <location>
        <begin position="35"/>
        <end position="191"/>
    </location>
</feature>
<name>A0A2W4QWN2_9GAMM</name>
<keyword evidence="3" id="KW-0238">DNA-binding</keyword>
<dbReference type="InterPro" id="IPR044946">
    <property type="entry name" value="Restrct_endonuc_typeI_TRD_sf"/>
</dbReference>
<dbReference type="CDD" id="cd17254">
    <property type="entry name" value="RMtype1_S_FclI-TRD1-CR1_like"/>
    <property type="match status" value="1"/>
</dbReference>
<proteinExistence type="inferred from homology"/>
<evidence type="ECO:0000313" key="5">
    <source>
        <dbReference type="EMBL" id="PZN75673.1"/>
    </source>
</evidence>
<dbReference type="GO" id="GO:0003677">
    <property type="term" value="F:DNA binding"/>
    <property type="evidence" value="ECO:0007669"/>
    <property type="project" value="UniProtKB-KW"/>
</dbReference>
<dbReference type="EMBL" id="QJPH01000380">
    <property type="protein sequence ID" value="PZN75673.1"/>
    <property type="molecule type" value="Genomic_DNA"/>
</dbReference>
<evidence type="ECO:0000256" key="2">
    <source>
        <dbReference type="ARBA" id="ARBA00022747"/>
    </source>
</evidence>
<comment type="similarity">
    <text evidence="1">Belongs to the type-I restriction system S methylase family.</text>
</comment>
<evidence type="ECO:0000313" key="6">
    <source>
        <dbReference type="Proteomes" id="UP000249396"/>
    </source>
</evidence>
<dbReference type="Gene3D" id="3.90.220.20">
    <property type="entry name" value="DNA methylase specificity domains"/>
    <property type="match status" value="2"/>
</dbReference>
<evidence type="ECO:0000259" key="4">
    <source>
        <dbReference type="Pfam" id="PF01420"/>
    </source>
</evidence>
<feature type="domain" description="Type I restriction modification DNA specificity" evidence="4">
    <location>
        <begin position="217"/>
        <end position="374"/>
    </location>
</feature>